<comment type="function">
    <text evidence="6">Involved in the biosynthesis of lipid A, a phosphorylated glycolipid that anchors the lipopolysaccharide to the outer membrane of the cell.</text>
</comment>
<dbReference type="EC" id="2.3.1.129" evidence="6"/>
<name>A0A6J4HJ93_9BACT</name>
<dbReference type="AlphaFoldDB" id="A0A6J4HJ93"/>
<keyword evidence="6" id="KW-0963">Cytoplasm</keyword>
<dbReference type="InterPro" id="IPR037157">
    <property type="entry name" value="Acetyltransf_C_sf"/>
</dbReference>
<keyword evidence="4 6" id="KW-0443">Lipid metabolism</keyword>
<accession>A0A6J4HJ93</accession>
<evidence type="ECO:0000256" key="1">
    <source>
        <dbReference type="ARBA" id="ARBA00022516"/>
    </source>
</evidence>
<evidence type="ECO:0000256" key="6">
    <source>
        <dbReference type="HAMAP-Rule" id="MF_00387"/>
    </source>
</evidence>
<evidence type="ECO:0000256" key="4">
    <source>
        <dbReference type="ARBA" id="ARBA00023098"/>
    </source>
</evidence>
<keyword evidence="5 6" id="KW-0012">Acyltransferase</keyword>
<comment type="subcellular location">
    <subcellularLocation>
        <location evidence="6">Cytoplasm</location>
    </subcellularLocation>
</comment>
<dbReference type="GO" id="GO:0005737">
    <property type="term" value="C:cytoplasm"/>
    <property type="evidence" value="ECO:0007669"/>
    <property type="project" value="UniProtKB-SubCell"/>
</dbReference>
<dbReference type="Gene3D" id="2.160.10.10">
    <property type="entry name" value="Hexapeptide repeat proteins"/>
    <property type="match status" value="1"/>
</dbReference>
<dbReference type="CDD" id="cd03351">
    <property type="entry name" value="LbH_UDP-GlcNAc_AT"/>
    <property type="match status" value="1"/>
</dbReference>
<protein>
    <recommendedName>
        <fullName evidence="6">Acyl-[acyl-carrier-protein]--UDP-N-acetylglucosamine O-acyltransferase</fullName>
        <shortName evidence="6">UDP-N-acetylglucosamine acyltransferase</shortName>
        <ecNumber evidence="6">2.3.1.129</ecNumber>
    </recommendedName>
</protein>
<organism evidence="8">
    <name type="scientific">uncultured Chthoniobacterales bacterium</name>
    <dbReference type="NCBI Taxonomy" id="1836801"/>
    <lineage>
        <taxon>Bacteria</taxon>
        <taxon>Pseudomonadati</taxon>
        <taxon>Verrucomicrobiota</taxon>
        <taxon>Spartobacteria</taxon>
        <taxon>Chthoniobacterales</taxon>
        <taxon>environmental samples</taxon>
    </lineage>
</organism>
<keyword evidence="6" id="KW-0677">Repeat</keyword>
<dbReference type="PIRSF" id="PIRSF000456">
    <property type="entry name" value="UDP-GlcNAc_acltr"/>
    <property type="match status" value="1"/>
</dbReference>
<reference evidence="8" key="1">
    <citation type="submission" date="2020-02" db="EMBL/GenBank/DDBJ databases">
        <authorList>
            <person name="Meier V. D."/>
        </authorList>
    </citation>
    <scope>NUCLEOTIDE SEQUENCE</scope>
    <source>
        <strain evidence="8">AVDCRST_MAG42</strain>
    </source>
</reference>
<dbReference type="InterPro" id="IPR029098">
    <property type="entry name" value="Acetyltransf_C"/>
</dbReference>
<dbReference type="UniPathway" id="UPA00359">
    <property type="reaction ID" value="UER00477"/>
</dbReference>
<evidence type="ECO:0000313" key="8">
    <source>
        <dbReference type="EMBL" id="CAA9224654.1"/>
    </source>
</evidence>
<dbReference type="InterPro" id="IPR010137">
    <property type="entry name" value="Lipid_A_LpxA"/>
</dbReference>
<keyword evidence="1 6" id="KW-0444">Lipid biosynthesis</keyword>
<gene>
    <name evidence="6" type="primary">lpxA</name>
    <name evidence="8" type="ORF">AVDCRST_MAG42-1356</name>
</gene>
<dbReference type="PANTHER" id="PTHR43480">
    <property type="entry name" value="ACYL-[ACYL-CARRIER-PROTEIN]--UDP-N-ACETYLGLUCOSAMINE O-ACYLTRANSFERASE"/>
    <property type="match status" value="1"/>
</dbReference>
<comment type="subunit">
    <text evidence="6">Homotrimer.</text>
</comment>
<dbReference type="Pfam" id="PF13720">
    <property type="entry name" value="Acetyltransf_11"/>
    <property type="match status" value="1"/>
</dbReference>
<keyword evidence="3 6" id="KW-0808">Transferase</keyword>
<dbReference type="NCBIfam" id="NF003657">
    <property type="entry name" value="PRK05289.1"/>
    <property type="match status" value="1"/>
</dbReference>
<evidence type="ECO:0000256" key="2">
    <source>
        <dbReference type="ARBA" id="ARBA00022556"/>
    </source>
</evidence>
<dbReference type="InterPro" id="IPR011004">
    <property type="entry name" value="Trimer_LpxA-like_sf"/>
</dbReference>
<comment type="similarity">
    <text evidence="6">Belongs to the transferase hexapeptide repeat family. LpxA subfamily.</text>
</comment>
<dbReference type="NCBIfam" id="TIGR01852">
    <property type="entry name" value="lipid_A_lpxA"/>
    <property type="match status" value="1"/>
</dbReference>
<dbReference type="GO" id="GO:0008780">
    <property type="term" value="F:acyl-[acyl-carrier-protein]-UDP-N-acetylglucosamine O-acyltransferase activity"/>
    <property type="evidence" value="ECO:0007669"/>
    <property type="project" value="UniProtKB-UniRule"/>
</dbReference>
<dbReference type="Gene3D" id="1.20.1180.10">
    <property type="entry name" value="Udp N-acetylglucosamine O-acyltransferase, C-terminal domain"/>
    <property type="match status" value="1"/>
</dbReference>
<dbReference type="SUPFAM" id="SSF51161">
    <property type="entry name" value="Trimeric LpxA-like enzymes"/>
    <property type="match status" value="1"/>
</dbReference>
<dbReference type="PANTHER" id="PTHR43480:SF1">
    <property type="entry name" value="ACYL-[ACYL-CARRIER-PROTEIN]--UDP-N-ACETYLGLUCOSAMINE O-ACYLTRANSFERASE, MITOCHONDRIAL-RELATED"/>
    <property type="match status" value="1"/>
</dbReference>
<proteinExistence type="inferred from homology"/>
<dbReference type="HAMAP" id="MF_00387">
    <property type="entry name" value="LpxA"/>
    <property type="match status" value="1"/>
</dbReference>
<evidence type="ECO:0000256" key="5">
    <source>
        <dbReference type="ARBA" id="ARBA00023315"/>
    </source>
</evidence>
<feature type="domain" description="UDP N-acetylglucosamine O-acyltransferase C-terminal" evidence="7">
    <location>
        <begin position="177"/>
        <end position="257"/>
    </location>
</feature>
<dbReference type="GO" id="GO:0016020">
    <property type="term" value="C:membrane"/>
    <property type="evidence" value="ECO:0007669"/>
    <property type="project" value="GOC"/>
</dbReference>
<dbReference type="EMBL" id="CADCTA010000046">
    <property type="protein sequence ID" value="CAA9224654.1"/>
    <property type="molecule type" value="Genomic_DNA"/>
</dbReference>
<comment type="pathway">
    <text evidence="6">Glycolipid biosynthesis; lipid IV(A) biosynthesis; lipid IV(A) from (3R)-3-hydroxytetradecanoyl-[acyl-carrier-protein] and UDP-N-acetyl-alpha-D-glucosamine: step 1/6.</text>
</comment>
<keyword evidence="2 6" id="KW-0441">Lipid A biosynthesis</keyword>
<evidence type="ECO:0000259" key="7">
    <source>
        <dbReference type="Pfam" id="PF13720"/>
    </source>
</evidence>
<comment type="catalytic activity">
    <reaction evidence="6">
        <text>a (3R)-hydroxyacyl-[ACP] + UDP-N-acetyl-alpha-D-glucosamine = a UDP-3-O-[(3R)-3-hydroxyacyl]-N-acetyl-alpha-D-glucosamine + holo-[ACP]</text>
        <dbReference type="Rhea" id="RHEA:67812"/>
        <dbReference type="Rhea" id="RHEA-COMP:9685"/>
        <dbReference type="Rhea" id="RHEA-COMP:9945"/>
        <dbReference type="ChEBI" id="CHEBI:57705"/>
        <dbReference type="ChEBI" id="CHEBI:64479"/>
        <dbReference type="ChEBI" id="CHEBI:78827"/>
        <dbReference type="ChEBI" id="CHEBI:173225"/>
        <dbReference type="EC" id="2.3.1.129"/>
    </reaction>
</comment>
<dbReference type="GO" id="GO:0009245">
    <property type="term" value="P:lipid A biosynthetic process"/>
    <property type="evidence" value="ECO:0007669"/>
    <property type="project" value="UniProtKB-UniRule"/>
</dbReference>
<sequence length="259" mass="28008">MSDVQIHPTAIVHPAAELGPGTIVGPYCIIEAGVVLGPECWLQHHVTLCGPTRAGARNRFYAYCSIGQQTQDLKYRGEPTYLEIGDENTFREFVTVNRSTTAEGKTGIGSCGNFLAYSHIGHDCTVGDSVVFSNNGTLAGHVQIGNGAIMGGLTAVHQFCRIGNFAITGGCSKIVQDVPPFMIADGNPAEIRGINLVGLERNGFAPESVKWIKEAFRLIYRSKYNTRQAVEAIQKELPANPEITQILEFIAASERGITR</sequence>
<evidence type="ECO:0000256" key="3">
    <source>
        <dbReference type="ARBA" id="ARBA00022679"/>
    </source>
</evidence>